<accession>A0A8B3DKZ5</accession>
<feature type="transmembrane region" description="Helical" evidence="1">
    <location>
        <begin position="140"/>
        <end position="160"/>
    </location>
</feature>
<dbReference type="Gene3D" id="1.20.120.1220">
    <property type="match status" value="1"/>
</dbReference>
<dbReference type="Proteomes" id="UP000253437">
    <property type="component" value="Unassembled WGS sequence"/>
</dbReference>
<organism evidence="3 4">
    <name type="scientific">Vibrio harveyi</name>
    <name type="common">Beneckea harveyi</name>
    <dbReference type="NCBI Taxonomy" id="669"/>
    <lineage>
        <taxon>Bacteria</taxon>
        <taxon>Pseudomonadati</taxon>
        <taxon>Pseudomonadota</taxon>
        <taxon>Gammaproteobacteria</taxon>
        <taxon>Vibrionales</taxon>
        <taxon>Vibrionaceae</taxon>
        <taxon>Vibrio</taxon>
    </lineage>
</organism>
<comment type="caution">
    <text evidence="3">The sequence shown here is derived from an EMBL/GenBank/DDBJ whole genome shotgun (WGS) entry which is preliminary data.</text>
</comment>
<gene>
    <name evidence="3" type="ORF">DS957_002280</name>
</gene>
<reference evidence="3 4" key="1">
    <citation type="submission" date="2018-08" db="EMBL/GenBank/DDBJ databases">
        <title>Vibrio harveyi strains pathogenic to white snook Centropomus viridis Lockington (1877) and potential probiotic bacteria.</title>
        <authorList>
            <person name="Soto-Rodriguez S."/>
            <person name="Gomez-Gil B."/>
            <person name="Lozano-Olvera R."/>
        </authorList>
    </citation>
    <scope>NUCLEOTIDE SEQUENCE [LARGE SCALE GENOMIC DNA]</scope>
    <source>
        <strain evidence="3 4">CAIM 1508</strain>
    </source>
</reference>
<dbReference type="GeneID" id="83580775"/>
<keyword evidence="1" id="KW-0812">Transmembrane</keyword>
<dbReference type="GO" id="GO:0016020">
    <property type="term" value="C:membrane"/>
    <property type="evidence" value="ECO:0007669"/>
    <property type="project" value="InterPro"/>
</dbReference>
<dbReference type="AlphaFoldDB" id="A0A8B3DKZ5"/>
<feature type="domain" description="Prepilin type IV endopeptidase peptidase" evidence="2">
    <location>
        <begin position="6"/>
        <end position="107"/>
    </location>
</feature>
<evidence type="ECO:0000313" key="4">
    <source>
        <dbReference type="Proteomes" id="UP000253437"/>
    </source>
</evidence>
<evidence type="ECO:0000259" key="2">
    <source>
        <dbReference type="Pfam" id="PF01478"/>
    </source>
</evidence>
<protein>
    <submittedName>
        <fullName evidence="3">Prepilin peptidase</fullName>
    </submittedName>
</protein>
<feature type="transmembrane region" description="Helical" evidence="1">
    <location>
        <begin position="29"/>
        <end position="45"/>
    </location>
</feature>
<feature type="transmembrane region" description="Helical" evidence="1">
    <location>
        <begin position="94"/>
        <end position="119"/>
    </location>
</feature>
<dbReference type="EMBL" id="QOUW02000004">
    <property type="protein sequence ID" value="RIW19177.1"/>
    <property type="molecule type" value="Genomic_DNA"/>
</dbReference>
<proteinExistence type="predicted"/>
<sequence>MTLEIVIWSLLFAIGVSDAQKHRIPNKAVLLLLIVVAASALLSPSTNGLDHFYGGLVAFAVCFVLYLFKVMAGGDVKLLAVLGAWIGLSNLGDASIGIILAGGVVSLFYLALHVSSSYVKFSDQVKGYCLYKVTPGLKSAQPLVIPFAPVIVIGLAYFSYTH</sequence>
<evidence type="ECO:0000313" key="3">
    <source>
        <dbReference type="EMBL" id="RIW19177.1"/>
    </source>
</evidence>
<evidence type="ECO:0000256" key="1">
    <source>
        <dbReference type="SAM" id="Phobius"/>
    </source>
</evidence>
<dbReference type="GO" id="GO:0004190">
    <property type="term" value="F:aspartic-type endopeptidase activity"/>
    <property type="evidence" value="ECO:0007669"/>
    <property type="project" value="InterPro"/>
</dbReference>
<keyword evidence="1" id="KW-1133">Transmembrane helix</keyword>
<dbReference type="InterPro" id="IPR000045">
    <property type="entry name" value="Prepilin_IV_endopep_pep"/>
</dbReference>
<keyword evidence="1" id="KW-0472">Membrane</keyword>
<name>A0A8B3DKZ5_VIBHA</name>
<dbReference type="RefSeq" id="WP_009698707.1">
    <property type="nucleotide sequence ID" value="NZ_BJKR01000032.1"/>
</dbReference>
<feature type="transmembrane region" description="Helical" evidence="1">
    <location>
        <begin position="52"/>
        <end position="74"/>
    </location>
</feature>
<dbReference type="Pfam" id="PF01478">
    <property type="entry name" value="Peptidase_A24"/>
    <property type="match status" value="1"/>
</dbReference>